<evidence type="ECO:0000313" key="3">
    <source>
        <dbReference type="Proteomes" id="UP001480595"/>
    </source>
</evidence>
<dbReference type="GeneID" id="92092441"/>
<proteinExistence type="predicted"/>
<dbReference type="EMBL" id="JAQQWL010000008">
    <property type="protein sequence ID" value="KAK8061603.1"/>
    <property type="molecule type" value="Genomic_DNA"/>
</dbReference>
<evidence type="ECO:0000313" key="2">
    <source>
        <dbReference type="EMBL" id="KAK8061603.1"/>
    </source>
</evidence>
<dbReference type="RefSeq" id="XP_066714865.1">
    <property type="nucleotide sequence ID" value="XM_066859378.1"/>
</dbReference>
<sequence length="169" mass="18763">MSDPRRTEPAGRRAFGMHPEYFAIRATSASTEGSATAPVERDGRNNATASAKDGRDDDGGRGYINYGYKRLKTARDDKKPELNQGMNHMGPCKEPPFFMISSPLMITPEDVTMAEAPQADQDQHAAIPNRNIHMRGGGETTAGRTCMRLPTLREIRNRQSRPVEPARYD</sequence>
<name>A0ABR1URP6_9PEZI</name>
<comment type="caution">
    <text evidence="2">The sequence shown here is derived from an EMBL/GenBank/DDBJ whole genome shotgun (WGS) entry which is preliminary data.</text>
</comment>
<feature type="region of interest" description="Disordered" evidence="1">
    <location>
        <begin position="26"/>
        <end position="94"/>
    </location>
</feature>
<dbReference type="Proteomes" id="UP001480595">
    <property type="component" value="Unassembled WGS sequence"/>
</dbReference>
<evidence type="ECO:0000256" key="1">
    <source>
        <dbReference type="SAM" id="MobiDB-lite"/>
    </source>
</evidence>
<accession>A0ABR1URP6</accession>
<organism evidence="2 3">
    <name type="scientific">Apiospora phragmitis</name>
    <dbReference type="NCBI Taxonomy" id="2905665"/>
    <lineage>
        <taxon>Eukaryota</taxon>
        <taxon>Fungi</taxon>
        <taxon>Dikarya</taxon>
        <taxon>Ascomycota</taxon>
        <taxon>Pezizomycotina</taxon>
        <taxon>Sordariomycetes</taxon>
        <taxon>Xylariomycetidae</taxon>
        <taxon>Amphisphaeriales</taxon>
        <taxon>Apiosporaceae</taxon>
        <taxon>Apiospora</taxon>
    </lineage>
</organism>
<feature type="compositionally biased region" description="Low complexity" evidence="1">
    <location>
        <begin position="26"/>
        <end position="37"/>
    </location>
</feature>
<reference evidence="2 3" key="1">
    <citation type="submission" date="2023-01" db="EMBL/GenBank/DDBJ databases">
        <title>Analysis of 21 Apiospora genomes using comparative genomics revels a genus with tremendous synthesis potential of carbohydrate active enzymes and secondary metabolites.</title>
        <authorList>
            <person name="Sorensen T."/>
        </authorList>
    </citation>
    <scope>NUCLEOTIDE SEQUENCE [LARGE SCALE GENOMIC DNA]</scope>
    <source>
        <strain evidence="2 3">CBS 135458</strain>
    </source>
</reference>
<keyword evidence="3" id="KW-1185">Reference proteome</keyword>
<gene>
    <name evidence="2" type="ORF">PG994_007969</name>
</gene>
<protein>
    <submittedName>
        <fullName evidence="2">Uncharacterized protein</fullName>
    </submittedName>
</protein>